<dbReference type="Proteomes" id="UP001501578">
    <property type="component" value="Unassembled WGS sequence"/>
</dbReference>
<name>A0ABN1NPJ7_9ACTN</name>
<evidence type="ECO:0008006" key="3">
    <source>
        <dbReference type="Google" id="ProtNLM"/>
    </source>
</evidence>
<dbReference type="EMBL" id="BAAAHQ010000001">
    <property type="protein sequence ID" value="GAA0913992.1"/>
    <property type="molecule type" value="Genomic_DNA"/>
</dbReference>
<gene>
    <name evidence="1" type="ORF">GCM10009560_06860</name>
</gene>
<comment type="caution">
    <text evidence="1">The sequence shown here is derived from an EMBL/GenBank/DDBJ whole genome shotgun (WGS) entry which is preliminary data.</text>
</comment>
<sequence length="326" mass="35548">MRVRDARAVAARWAAEAAHEGAFLSGSLTWLPGDAEVPAASDVDVMVVAPGARPKLGKFRREGALLEVTYLTWADLPSPEAVLGHYHLAGAFKTDHVLTDPSGRLRALQAAVGPRWAQAEWVRRRCEHAERRVVEALSGTATARTYPARVMALLFGTGITTHVLLTAGLRNPTVRLRYPAARQLLMQNGFSAFYEELLDLLGSTRLGPGRVERHLAALTSVFDEAAHVEAAPYPFASDISPQARHIAVHGSRELIARGLHREAMFWIAVTYARCLRILGRAESPGFREILADLGADDPVARAADVTAVLPRLRQVAERIIERRGGA</sequence>
<protein>
    <recommendedName>
        <fullName evidence="3">Polymerase nucleotidyl transferase domain-containing protein</fullName>
    </recommendedName>
</protein>
<keyword evidence="2" id="KW-1185">Reference proteome</keyword>
<evidence type="ECO:0000313" key="2">
    <source>
        <dbReference type="Proteomes" id="UP001501578"/>
    </source>
</evidence>
<accession>A0ABN1NPJ7</accession>
<reference evidence="1 2" key="1">
    <citation type="journal article" date="2019" name="Int. J. Syst. Evol. Microbiol.">
        <title>The Global Catalogue of Microorganisms (GCM) 10K type strain sequencing project: providing services to taxonomists for standard genome sequencing and annotation.</title>
        <authorList>
            <consortium name="The Broad Institute Genomics Platform"/>
            <consortium name="The Broad Institute Genome Sequencing Center for Infectious Disease"/>
            <person name="Wu L."/>
            <person name="Ma J."/>
        </authorList>
    </citation>
    <scope>NUCLEOTIDE SEQUENCE [LARGE SCALE GENOMIC DNA]</scope>
    <source>
        <strain evidence="1 2">JCM 11136</strain>
    </source>
</reference>
<organism evidence="1 2">
    <name type="scientific">Nonomuraea longicatena</name>
    <dbReference type="NCBI Taxonomy" id="83682"/>
    <lineage>
        <taxon>Bacteria</taxon>
        <taxon>Bacillati</taxon>
        <taxon>Actinomycetota</taxon>
        <taxon>Actinomycetes</taxon>
        <taxon>Streptosporangiales</taxon>
        <taxon>Streptosporangiaceae</taxon>
        <taxon>Nonomuraea</taxon>
    </lineage>
</organism>
<evidence type="ECO:0000313" key="1">
    <source>
        <dbReference type="EMBL" id="GAA0913992.1"/>
    </source>
</evidence>
<proteinExistence type="predicted"/>
<dbReference type="RefSeq" id="WP_343948169.1">
    <property type="nucleotide sequence ID" value="NZ_BAAAHQ010000001.1"/>
</dbReference>